<dbReference type="InterPro" id="IPR013096">
    <property type="entry name" value="Cupin_2"/>
</dbReference>
<name>A0AAQ3LXL5_9PEZI</name>
<dbReference type="PANTHER" id="PTHR36440">
    <property type="entry name" value="PUTATIVE (AFU_ORTHOLOGUE AFUA_8G07350)-RELATED"/>
    <property type="match status" value="1"/>
</dbReference>
<evidence type="ECO:0000313" key="3">
    <source>
        <dbReference type="EMBL" id="WPG97866.1"/>
    </source>
</evidence>
<dbReference type="InterPro" id="IPR014710">
    <property type="entry name" value="RmlC-like_jellyroll"/>
</dbReference>
<dbReference type="SUPFAM" id="SSF51182">
    <property type="entry name" value="RmlC-like cupins"/>
    <property type="match status" value="1"/>
</dbReference>
<feature type="compositionally biased region" description="Polar residues" evidence="1">
    <location>
        <begin position="1"/>
        <end position="23"/>
    </location>
</feature>
<dbReference type="PANTHER" id="PTHR36440:SF1">
    <property type="entry name" value="PUTATIVE (AFU_ORTHOLOGUE AFUA_8G07350)-RELATED"/>
    <property type="match status" value="1"/>
</dbReference>
<sequence length="380" mass="41400">MTTSNLHTNGHASPTSLQTISQPPGQPNKAYIISTQDGEIIYIPLSISATRLLITGKETSNAFALVGSAGSQSDPIGFHYHQQTHDVFLCLQGKINVWANDQSRTMEPGDFASVPPNVIHQYQILGPHSEFIGLICPGGWEAFFRVLGDPYNGPQWPANDSRPFHEALLPRLKAAAQEFDMIPCPQHAFFGPQPWLETDNALPGKPAPYFVKNATGPAWELGGMVARPLVTGKESEDKFSIGSIETSAQYNTSSIFSTTTAETPSRHLKFPKTHHAFLLVAGSVKFNLSENNAEKASSTSETTLTASEVIYIPANTAFHFTTTSRYAKMYAFASGEGLIAMLCQLGTTHGSTILPEKAGEWDRKVVAEERLEEKFGAMVL</sequence>
<feature type="region of interest" description="Disordered" evidence="1">
    <location>
        <begin position="1"/>
        <end position="26"/>
    </location>
</feature>
<gene>
    <name evidence="3" type="ORF">R9X50_00064800</name>
</gene>
<accession>A0AAQ3LXL5</accession>
<keyword evidence="4" id="KW-1185">Reference proteome</keyword>
<feature type="domain" description="Cupin type-2" evidence="2">
    <location>
        <begin position="76"/>
        <end position="125"/>
    </location>
</feature>
<dbReference type="Pfam" id="PF07883">
    <property type="entry name" value="Cupin_2"/>
    <property type="match status" value="1"/>
</dbReference>
<dbReference type="InterPro" id="IPR011051">
    <property type="entry name" value="RmlC_Cupin_sf"/>
</dbReference>
<protein>
    <recommendedName>
        <fullName evidence="2">Cupin type-2 domain-containing protein</fullName>
    </recommendedName>
</protein>
<organism evidence="3 4">
    <name type="scientific">Acrodontium crateriforme</name>
    <dbReference type="NCBI Taxonomy" id="150365"/>
    <lineage>
        <taxon>Eukaryota</taxon>
        <taxon>Fungi</taxon>
        <taxon>Dikarya</taxon>
        <taxon>Ascomycota</taxon>
        <taxon>Pezizomycotina</taxon>
        <taxon>Dothideomycetes</taxon>
        <taxon>Dothideomycetidae</taxon>
        <taxon>Mycosphaerellales</taxon>
        <taxon>Teratosphaeriaceae</taxon>
        <taxon>Acrodontium</taxon>
    </lineage>
</organism>
<dbReference type="CDD" id="cd02215">
    <property type="entry name" value="cupin_QDO_N_C"/>
    <property type="match status" value="1"/>
</dbReference>
<dbReference type="Proteomes" id="UP001303373">
    <property type="component" value="Chromosome 1"/>
</dbReference>
<evidence type="ECO:0000313" key="4">
    <source>
        <dbReference type="Proteomes" id="UP001303373"/>
    </source>
</evidence>
<evidence type="ECO:0000256" key="1">
    <source>
        <dbReference type="SAM" id="MobiDB-lite"/>
    </source>
</evidence>
<dbReference type="InterPro" id="IPR053146">
    <property type="entry name" value="QDO-like"/>
</dbReference>
<dbReference type="EMBL" id="CP138580">
    <property type="protein sequence ID" value="WPG97866.1"/>
    <property type="molecule type" value="Genomic_DNA"/>
</dbReference>
<reference evidence="3 4" key="1">
    <citation type="submission" date="2023-11" db="EMBL/GenBank/DDBJ databases">
        <title>An acidophilic fungus is an integral part of prey digestion in a carnivorous sundew plant.</title>
        <authorList>
            <person name="Tsai I.J."/>
        </authorList>
    </citation>
    <scope>NUCLEOTIDE SEQUENCE [LARGE SCALE GENOMIC DNA]</scope>
    <source>
        <strain evidence="3">169a</strain>
    </source>
</reference>
<evidence type="ECO:0000259" key="2">
    <source>
        <dbReference type="Pfam" id="PF07883"/>
    </source>
</evidence>
<proteinExistence type="predicted"/>
<dbReference type="AlphaFoldDB" id="A0AAQ3LXL5"/>
<dbReference type="Gene3D" id="2.60.120.10">
    <property type="entry name" value="Jelly Rolls"/>
    <property type="match status" value="2"/>
</dbReference>